<name>A0A8D0DMQ8_SALMN</name>
<dbReference type="AlphaFoldDB" id="A0A8D0DMQ8"/>
<evidence type="ECO:0000313" key="2">
    <source>
        <dbReference type="Ensembl" id="ENSSMRP00000009183.1"/>
    </source>
</evidence>
<reference evidence="2" key="1">
    <citation type="submission" date="2025-08" db="UniProtKB">
        <authorList>
            <consortium name="Ensembl"/>
        </authorList>
    </citation>
    <scope>IDENTIFICATION</scope>
</reference>
<dbReference type="Proteomes" id="UP000694421">
    <property type="component" value="Unplaced"/>
</dbReference>
<proteinExistence type="predicted"/>
<reference evidence="2" key="2">
    <citation type="submission" date="2025-09" db="UniProtKB">
        <authorList>
            <consortium name="Ensembl"/>
        </authorList>
    </citation>
    <scope>IDENTIFICATION</scope>
</reference>
<evidence type="ECO:0000256" key="1">
    <source>
        <dbReference type="SAM" id="SignalP"/>
    </source>
</evidence>
<keyword evidence="3" id="KW-1185">Reference proteome</keyword>
<accession>A0A8D0DMQ8</accession>
<protein>
    <submittedName>
        <fullName evidence="2">Uncharacterized protein</fullName>
    </submittedName>
</protein>
<feature type="signal peptide" evidence="1">
    <location>
        <begin position="1"/>
        <end position="22"/>
    </location>
</feature>
<organism evidence="2 3">
    <name type="scientific">Salvator merianae</name>
    <name type="common">Argentine black and white tegu</name>
    <name type="synonym">Tupinambis merianae</name>
    <dbReference type="NCBI Taxonomy" id="96440"/>
    <lineage>
        <taxon>Eukaryota</taxon>
        <taxon>Metazoa</taxon>
        <taxon>Chordata</taxon>
        <taxon>Craniata</taxon>
        <taxon>Vertebrata</taxon>
        <taxon>Euteleostomi</taxon>
        <taxon>Lepidosauria</taxon>
        <taxon>Squamata</taxon>
        <taxon>Bifurcata</taxon>
        <taxon>Unidentata</taxon>
        <taxon>Episquamata</taxon>
        <taxon>Laterata</taxon>
        <taxon>Teiioidea</taxon>
        <taxon>Teiidae</taxon>
        <taxon>Salvator</taxon>
    </lineage>
</organism>
<keyword evidence="1" id="KW-0732">Signal</keyword>
<evidence type="ECO:0000313" key="3">
    <source>
        <dbReference type="Proteomes" id="UP000694421"/>
    </source>
</evidence>
<sequence>MGSPPPPLLFMLLGLLWGAAGAGERAQHYGEQGEHRPDYDREALLGGQWNKMVSFFAKNCKNECKKTNFRLNTLIKSHILC</sequence>
<feature type="chain" id="PRO_5034080536" evidence="1">
    <location>
        <begin position="23"/>
        <end position="81"/>
    </location>
</feature>
<dbReference type="Ensembl" id="ENSSMRT00000010703.1">
    <property type="protein sequence ID" value="ENSSMRP00000009183.1"/>
    <property type="gene ID" value="ENSSMRG00000007333.1"/>
</dbReference>